<dbReference type="OrthoDB" id="10261055at2759"/>
<dbReference type="AlphaFoldDB" id="A0A498SV34"/>
<dbReference type="InterPro" id="IPR027291">
    <property type="entry name" value="Glyco_hydro_38_N_sf"/>
</dbReference>
<feature type="non-terminal residue" evidence="2">
    <location>
        <position position="422"/>
    </location>
</feature>
<dbReference type="GO" id="GO:0006013">
    <property type="term" value="P:mannose metabolic process"/>
    <property type="evidence" value="ECO:0007669"/>
    <property type="project" value="InterPro"/>
</dbReference>
<gene>
    <name evidence="2" type="ORF">NAV_LOCUS8752</name>
</gene>
<feature type="non-terminal residue" evidence="2">
    <location>
        <position position="1"/>
    </location>
</feature>
<dbReference type="PANTHER" id="PTHR11607:SF3">
    <property type="entry name" value="LYSOSOMAL ALPHA-MANNOSIDASE"/>
    <property type="match status" value="1"/>
</dbReference>
<protein>
    <recommendedName>
        <fullName evidence="1">Glycoside hydrolase family 38 N-terminal domain-containing protein</fullName>
    </recommendedName>
</protein>
<feature type="domain" description="Glycoside hydrolase family 38 N-terminal" evidence="1">
    <location>
        <begin position="80"/>
        <end position="401"/>
    </location>
</feature>
<dbReference type="EMBL" id="UPTC01002878">
    <property type="protein sequence ID" value="VBB33961.1"/>
    <property type="molecule type" value="Genomic_DNA"/>
</dbReference>
<dbReference type="InterPro" id="IPR000602">
    <property type="entry name" value="Glyco_hydro_38_N"/>
</dbReference>
<reference evidence="2 3" key="1">
    <citation type="submission" date="2018-08" db="EMBL/GenBank/DDBJ databases">
        <authorList>
            <person name="Laetsch R D."/>
            <person name="Stevens L."/>
            <person name="Kumar S."/>
            <person name="Blaxter L. M."/>
        </authorList>
    </citation>
    <scope>NUCLEOTIDE SEQUENCE [LARGE SCALE GENOMIC DNA]</scope>
</reference>
<keyword evidence="3" id="KW-1185">Reference proteome</keyword>
<organism evidence="2 3">
    <name type="scientific">Acanthocheilonema viteae</name>
    <name type="common">Filarial nematode worm</name>
    <name type="synonym">Dipetalonema viteae</name>
    <dbReference type="NCBI Taxonomy" id="6277"/>
    <lineage>
        <taxon>Eukaryota</taxon>
        <taxon>Metazoa</taxon>
        <taxon>Ecdysozoa</taxon>
        <taxon>Nematoda</taxon>
        <taxon>Chromadorea</taxon>
        <taxon>Rhabditida</taxon>
        <taxon>Spirurina</taxon>
        <taxon>Spiruromorpha</taxon>
        <taxon>Filarioidea</taxon>
        <taxon>Onchocercidae</taxon>
        <taxon>Acanthocheilonema</taxon>
    </lineage>
</organism>
<dbReference type="InterPro" id="IPR011330">
    <property type="entry name" value="Glyco_hydro/deAcase_b/a-brl"/>
</dbReference>
<dbReference type="GO" id="GO:0006491">
    <property type="term" value="P:N-glycan processing"/>
    <property type="evidence" value="ECO:0007669"/>
    <property type="project" value="TreeGrafter"/>
</dbReference>
<dbReference type="Pfam" id="PF01074">
    <property type="entry name" value="Glyco_hydro_38N"/>
    <property type="match status" value="1"/>
</dbReference>
<evidence type="ECO:0000313" key="3">
    <source>
        <dbReference type="Proteomes" id="UP000276991"/>
    </source>
</evidence>
<sequence>MLKQYAIFLITAFAAVTLFLAGEFKTDYSSLIRFTEMNKSEEVRVKLVKNRSICVMLERLNNASIKVIKNKRNTTKHLDVFVVLHSHVDAGWLYTFEEYYSATNHSVRKILNNVVNSLRKHSKLRFIWSEISFLEKWWSEANTTYQKYFKRLIDEGRLEITSGQWVMNDEATPYFWEAIENIIVGHQYIKEILNITPTNSWSVDPFGHGLMMPYLMMLSDINQLIIGRINSNIKNILKFYHQLHFRWAQNWDPQLRWAPFVNVLPSVYYTVSSACGTDEKICCQFDVSKTSRSYCMERAQVDNFQQIALYGERMANQYRSLQTFYNSEAVLVAAGDDFLYSHPDDLETVHRVYTALFKYINRNYNRFKMKVQFGTVANYFNALKRSTKRAASVLDGDFFPYMDNPLSSTPYWTGFYNHRAYF</sequence>
<dbReference type="InterPro" id="IPR050843">
    <property type="entry name" value="Glycosyl_Hydrlase_38"/>
</dbReference>
<dbReference type="STRING" id="6277.A0A498SV34"/>
<evidence type="ECO:0000259" key="1">
    <source>
        <dbReference type="Pfam" id="PF01074"/>
    </source>
</evidence>
<evidence type="ECO:0000313" key="2">
    <source>
        <dbReference type="EMBL" id="VBB33961.1"/>
    </source>
</evidence>
<dbReference type="SUPFAM" id="SSF88713">
    <property type="entry name" value="Glycoside hydrolase/deacetylase"/>
    <property type="match status" value="1"/>
</dbReference>
<dbReference type="Gene3D" id="3.20.110.10">
    <property type="entry name" value="Glycoside hydrolase 38, N terminal domain"/>
    <property type="match status" value="1"/>
</dbReference>
<dbReference type="Proteomes" id="UP000276991">
    <property type="component" value="Unassembled WGS sequence"/>
</dbReference>
<dbReference type="GO" id="GO:0000139">
    <property type="term" value="C:Golgi membrane"/>
    <property type="evidence" value="ECO:0007669"/>
    <property type="project" value="TreeGrafter"/>
</dbReference>
<proteinExistence type="predicted"/>
<dbReference type="PANTHER" id="PTHR11607">
    <property type="entry name" value="ALPHA-MANNOSIDASE"/>
    <property type="match status" value="1"/>
</dbReference>
<dbReference type="GO" id="GO:0004559">
    <property type="term" value="F:alpha-mannosidase activity"/>
    <property type="evidence" value="ECO:0007669"/>
    <property type="project" value="InterPro"/>
</dbReference>
<name>A0A498SV34_ACAVI</name>
<accession>A0A498SV34</accession>